<dbReference type="EMBL" id="VNHX01000001">
    <property type="protein sequence ID" value="TYP98671.1"/>
    <property type="molecule type" value="Genomic_DNA"/>
</dbReference>
<accession>A0A5S5DS10</accession>
<dbReference type="AlphaFoldDB" id="A0A5S5DS10"/>
<dbReference type="Proteomes" id="UP000325105">
    <property type="component" value="Unassembled WGS sequence"/>
</dbReference>
<organism evidence="1 2">
    <name type="scientific">Sphingobacterium allocomposti</name>
    <dbReference type="NCBI Taxonomy" id="415956"/>
    <lineage>
        <taxon>Bacteria</taxon>
        <taxon>Pseudomonadati</taxon>
        <taxon>Bacteroidota</taxon>
        <taxon>Sphingobacteriia</taxon>
        <taxon>Sphingobacteriales</taxon>
        <taxon>Sphingobacteriaceae</taxon>
        <taxon>Sphingobacterium</taxon>
    </lineage>
</organism>
<sequence length="182" mass="21166">MQIVKYLKQYRIPFSGLAAGKHNFEFEIDDKFFDCYEHSLIKKGQLKADVEMQKQENMLIVNFHITGVIQLTCDVCLSEFESPLDFHERALVKFTDEDWNQDTEEVLVLSKTDYELDIAGLLYEYANVRVPYYSKCAEQGMNQSCDPEMLAKLSSEAADAEEDNTEEQIDPRWDILKNIKNN</sequence>
<protein>
    <submittedName>
        <fullName evidence="1">Uncharacterized metal-binding protein YceD (DUF177 family)</fullName>
    </submittedName>
</protein>
<dbReference type="Pfam" id="PF02620">
    <property type="entry name" value="YceD"/>
    <property type="match status" value="1"/>
</dbReference>
<comment type="caution">
    <text evidence="1">The sequence shown here is derived from an EMBL/GenBank/DDBJ whole genome shotgun (WGS) entry which is preliminary data.</text>
</comment>
<gene>
    <name evidence="1" type="ORF">BC792_101329</name>
</gene>
<proteinExistence type="predicted"/>
<evidence type="ECO:0000313" key="1">
    <source>
        <dbReference type="EMBL" id="TYP98671.1"/>
    </source>
</evidence>
<name>A0A5S5DS10_9SPHI</name>
<keyword evidence="2" id="KW-1185">Reference proteome</keyword>
<dbReference type="InterPro" id="IPR003772">
    <property type="entry name" value="YceD"/>
</dbReference>
<dbReference type="RefSeq" id="WP_246154759.1">
    <property type="nucleotide sequence ID" value="NZ_VNHX01000001.1"/>
</dbReference>
<reference evidence="1 2" key="1">
    <citation type="submission" date="2019-07" db="EMBL/GenBank/DDBJ databases">
        <title>Genomic Encyclopedia of Archaeal and Bacterial Type Strains, Phase II (KMG-II): from individual species to whole genera.</title>
        <authorList>
            <person name="Goeker M."/>
        </authorList>
    </citation>
    <scope>NUCLEOTIDE SEQUENCE [LARGE SCALE GENOMIC DNA]</scope>
    <source>
        <strain evidence="1 2">DSM 18850</strain>
    </source>
</reference>
<evidence type="ECO:0000313" key="2">
    <source>
        <dbReference type="Proteomes" id="UP000325105"/>
    </source>
</evidence>